<dbReference type="Proteomes" id="UP000632138">
    <property type="component" value="Unassembled WGS sequence"/>
</dbReference>
<evidence type="ECO:0000313" key="1">
    <source>
        <dbReference type="EMBL" id="MBM2614742.1"/>
    </source>
</evidence>
<accession>A0ABS2A4G3</accession>
<sequence length="235" mass="25463">MRIDELRAGWPEQLLTGQYTIRISGGTIGGEILDDLGKLFTLGLHEPGNDTQVQVIAGGTPVMTFRRDEGDGIRAVADWPLLTLVEISGSRRPPGLLRQIFDPLTGTSLTWRSRLRTATRRARRARPVVPVVWDVHDNRLGRVIGRLTTPVGAPPGTLTVLLGEDGHPAAFLMDDPGRRVPPRSLTFLSGGHPAAQVTRIRRGYQVDVAAAAAAGLDPRLVLAGVMLQFAHLSTR</sequence>
<comment type="caution">
    <text evidence="1">The sequence shown here is derived from an EMBL/GenBank/DDBJ whole genome shotgun (WGS) entry which is preliminary data.</text>
</comment>
<gene>
    <name evidence="1" type="ORF">JIG36_04130</name>
</gene>
<proteinExistence type="predicted"/>
<reference evidence="1 2" key="1">
    <citation type="submission" date="2021-01" db="EMBL/GenBank/DDBJ databases">
        <title>Actinoplanes sp. nov. LDG1-06 isolated from lichen.</title>
        <authorList>
            <person name="Saeng-In P."/>
            <person name="Phongsopitanun W."/>
            <person name="Kanchanasin P."/>
            <person name="Yuki M."/>
            <person name="Kudo T."/>
            <person name="Ohkuma M."/>
            <person name="Tanasupawat S."/>
        </authorList>
    </citation>
    <scope>NUCLEOTIDE SEQUENCE [LARGE SCALE GENOMIC DNA]</scope>
    <source>
        <strain evidence="1 2">LDG1-06</strain>
    </source>
</reference>
<evidence type="ECO:0000313" key="2">
    <source>
        <dbReference type="Proteomes" id="UP000632138"/>
    </source>
</evidence>
<name>A0ABS2A4G3_9ACTN</name>
<keyword evidence="2" id="KW-1185">Reference proteome</keyword>
<organism evidence="1 2">
    <name type="scientific">Paractinoplanes ovalisporus</name>
    <dbReference type="NCBI Taxonomy" id="2810368"/>
    <lineage>
        <taxon>Bacteria</taxon>
        <taxon>Bacillati</taxon>
        <taxon>Actinomycetota</taxon>
        <taxon>Actinomycetes</taxon>
        <taxon>Micromonosporales</taxon>
        <taxon>Micromonosporaceae</taxon>
        <taxon>Paractinoplanes</taxon>
    </lineage>
</organism>
<protein>
    <submittedName>
        <fullName evidence="1">Uncharacterized protein</fullName>
    </submittedName>
</protein>
<dbReference type="RefSeq" id="WP_203374609.1">
    <property type="nucleotide sequence ID" value="NZ_JAENHP010000001.1"/>
</dbReference>
<dbReference type="EMBL" id="JAENHP010000001">
    <property type="protein sequence ID" value="MBM2614742.1"/>
    <property type="molecule type" value="Genomic_DNA"/>
</dbReference>